<gene>
    <name evidence="1" type="ORF">N5C05_21835</name>
</gene>
<dbReference type="Proteomes" id="UP001158730">
    <property type="component" value="Unassembled WGS sequence"/>
</dbReference>
<evidence type="ECO:0000313" key="1">
    <source>
        <dbReference type="EMBL" id="MDH1057378.1"/>
    </source>
</evidence>
<comment type="caution">
    <text evidence="1">The sequence shown here is derived from an EMBL/GenBank/DDBJ whole genome shotgun (WGS) entry which is preliminary data.</text>
</comment>
<proteinExistence type="predicted"/>
<evidence type="ECO:0000313" key="2">
    <source>
        <dbReference type="Proteomes" id="UP001158730"/>
    </source>
</evidence>
<protein>
    <submittedName>
        <fullName evidence="1">Uncharacterized protein</fullName>
    </submittedName>
</protein>
<dbReference type="RefSeq" id="WP_280055492.1">
    <property type="nucleotide sequence ID" value="NZ_JAOBYN010000048.1"/>
</dbReference>
<reference evidence="1" key="1">
    <citation type="submission" date="2022-09" db="EMBL/GenBank/DDBJ databases">
        <title>Intensive care unit water sources are persistently colonized with multi-drug resistant bacteria and are the site of extensive horizontal gene transfer of antibiotic resistance genes.</title>
        <authorList>
            <person name="Diorio-Toth L."/>
        </authorList>
    </citation>
    <scope>NUCLEOTIDE SEQUENCE</scope>
    <source>
        <strain evidence="1">GD03990</strain>
    </source>
</reference>
<dbReference type="AlphaFoldDB" id="A0AA42N4G4"/>
<accession>A0AA42N4G4</accession>
<dbReference type="EMBL" id="JAOBYN010000048">
    <property type="protein sequence ID" value="MDH1057378.1"/>
    <property type="molecule type" value="Genomic_DNA"/>
</dbReference>
<sequence length="87" mass="10137">MWFLWDKRKTILAWVKIKSNKHVNPLSLSDTEFVFFDSIRNSMLRLRYLPKDKNEESICRSLVNAGVLAKRGEFYVLTSAGRAMARA</sequence>
<organism evidence="1 2">
    <name type="scientific">Aquipseudomonas alcaligenes</name>
    <name type="common">Pseudomonas alcaligenes</name>
    <dbReference type="NCBI Taxonomy" id="43263"/>
    <lineage>
        <taxon>Bacteria</taxon>
        <taxon>Pseudomonadati</taxon>
        <taxon>Pseudomonadota</taxon>
        <taxon>Gammaproteobacteria</taxon>
        <taxon>Pseudomonadales</taxon>
        <taxon>Pseudomonadaceae</taxon>
        <taxon>Aquipseudomonas</taxon>
    </lineage>
</organism>
<name>A0AA42N4G4_AQUAC</name>